<evidence type="ECO:0008006" key="6">
    <source>
        <dbReference type="Google" id="ProtNLM"/>
    </source>
</evidence>
<accession>A0A2H9M3U9</accession>
<evidence type="ECO:0000313" key="1">
    <source>
        <dbReference type="EMBL" id="PIV13788.1"/>
    </source>
</evidence>
<evidence type="ECO:0000313" key="4">
    <source>
        <dbReference type="Proteomes" id="UP000228888"/>
    </source>
</evidence>
<comment type="caution">
    <text evidence="3">The sequence shown here is derived from an EMBL/GenBank/DDBJ whole genome shotgun (WGS) entry which is preliminary data.</text>
</comment>
<dbReference type="EMBL" id="PFFF01000015">
    <property type="protein sequence ID" value="PIV89860.1"/>
    <property type="molecule type" value="Genomic_DNA"/>
</dbReference>
<dbReference type="EMBL" id="PEUT01000025">
    <property type="protein sequence ID" value="PIV13788.1"/>
    <property type="molecule type" value="Genomic_DNA"/>
</dbReference>
<reference evidence="3" key="2">
    <citation type="submission" date="2017-09" db="EMBL/GenBank/DDBJ databases">
        <title>Depth-based differentiation of microbial function through sediment-hosted aquifers and enrichment of novel symbionts in the deep terrestrial subsurface.</title>
        <authorList>
            <person name="Probst A.J."/>
            <person name="Ladd B."/>
            <person name="Jarett J.K."/>
            <person name="Geller-Mcgrath D.E."/>
            <person name="Sieber C.M."/>
            <person name="Emerson J.B."/>
            <person name="Anantharaman K."/>
            <person name="Thomas B.C."/>
            <person name="Malmstrom R."/>
            <person name="Stieglmeier M."/>
            <person name="Klingl A."/>
            <person name="Woyke T."/>
            <person name="Ryan C.M."/>
            <person name="Banfield J.F."/>
        </authorList>
    </citation>
    <scope>NUCLEOTIDE SEQUENCE [LARGE SCALE GENOMIC DNA]</scope>
    <source>
        <strain evidence="1">CG03_land_8_20_14_0_80_31_114</strain>
        <strain evidence="2">CG17_big_fil_post_rev_8_21_14_2_50_31_73</strain>
        <strain evidence="3">CG_4_9_14_3_um_filter_31_125</strain>
    </source>
</reference>
<name>A0A2H9QS88_HUBC1</name>
<dbReference type="Proteomes" id="UP000230713">
    <property type="component" value="Unassembled WGS sequence"/>
</dbReference>
<dbReference type="EMBL" id="PFUW01000020">
    <property type="protein sequence ID" value="PJB04048.1"/>
    <property type="molecule type" value="Genomic_DNA"/>
</dbReference>
<dbReference type="Proteomes" id="UP000228888">
    <property type="component" value="Unassembled WGS sequence"/>
</dbReference>
<evidence type="ECO:0000313" key="2">
    <source>
        <dbReference type="EMBL" id="PIV89860.1"/>
    </source>
</evidence>
<proteinExistence type="predicted"/>
<evidence type="ECO:0000313" key="5">
    <source>
        <dbReference type="Proteomes" id="UP000228989"/>
    </source>
</evidence>
<dbReference type="Proteomes" id="UP000228989">
    <property type="component" value="Unassembled WGS sequence"/>
</dbReference>
<reference evidence="4 5" key="1">
    <citation type="submission" date="2017-09" db="EMBL/GenBank/DDBJ databases">
        <title>Depth-based differentiation of microbial function through sediment-hosted aquifers and enrichment of novel symbionts in the deep terrestrial subsurface.</title>
        <authorList>
            <person name="Probst A.J."/>
            <person name="Ladd B."/>
            <person name="Jarett J.K."/>
            <person name="Geller-Mcgrath D.E."/>
            <person name="Sieber C.M.K."/>
            <person name="Emerson J.B."/>
            <person name="Anantharaman K."/>
            <person name="Thomas B.C."/>
            <person name="Malmstrom R."/>
            <person name="Stieglmeier M."/>
            <person name="Klingl A."/>
            <person name="Woyke T."/>
            <person name="Ryan C.M."/>
            <person name="Banfield J.F."/>
        </authorList>
    </citation>
    <scope>NUCLEOTIDE SEQUENCE [LARGE SCALE GENOMIC DNA]</scope>
</reference>
<dbReference type="AlphaFoldDB" id="A0A2H9QS88"/>
<sequence length="186" mass="22133">MSEKEELTEIEVIERYIILLLGVVDRPVPSLEHLQKELFILSQANPKIANFIVFEKHYEGPYSVDTADLINNPVYHIGAYQRDREGKSWLTSKGKKDYDNLVKDHSDEPKFKEMLGMMKMIRELYDKLSKEELLFLVYTTYPEYRQKSRISDELLLPQKREEIARRLLEKWIITEGRYKELVKYNG</sequence>
<protein>
    <recommendedName>
        <fullName evidence="6">Antitoxin SocA-like Panacea domain-containing protein</fullName>
    </recommendedName>
</protein>
<organism evidence="3 4">
    <name type="scientific">Huberarchaeum crystalense</name>
    <dbReference type="NCBI Taxonomy" id="2014257"/>
    <lineage>
        <taxon>Archaea</taxon>
        <taxon>Candidatus Huberarchaeota</taxon>
        <taxon>Candidatus Huberarchaeia</taxon>
        <taxon>Candidatus Huberarchaeales</taxon>
        <taxon>Candidatus Huberarchaeaceae</taxon>
        <taxon>Candidatus Huberarchaeum</taxon>
    </lineage>
</organism>
<accession>A0A2H9MMW3</accession>
<evidence type="ECO:0000313" key="3">
    <source>
        <dbReference type="EMBL" id="PJB04048.1"/>
    </source>
</evidence>
<gene>
    <name evidence="3" type="ORF">CO124_01250</name>
    <name evidence="1" type="ORF">COS45_00920</name>
    <name evidence="2" type="ORF">COW47_00595</name>
</gene>
<accession>A0A2H9QS88</accession>